<evidence type="ECO:0000313" key="2">
    <source>
        <dbReference type="Proteomes" id="UP000465304"/>
    </source>
</evidence>
<dbReference type="RefSeq" id="WP_163886894.1">
    <property type="nucleotide sequence ID" value="NZ_BLLB01000002.1"/>
</dbReference>
<name>A0A7I9ZGV6_9MYCO</name>
<gene>
    <name evidence="1" type="ORF">MHIP_05590</name>
</gene>
<sequence>MSAPPQYYDDGLIQLDREALTLRRYHFPSGTSKIIPLRNIRGYRSTPLGLFMQRFRIWGSSDLKRWLPLDVRRPLKSTLITLDVPGTYPDPACTPVRPGQFVALLEELLQRAR</sequence>
<keyword evidence="2" id="KW-1185">Reference proteome</keyword>
<dbReference type="Proteomes" id="UP000465304">
    <property type="component" value="Unassembled WGS sequence"/>
</dbReference>
<evidence type="ECO:0000313" key="1">
    <source>
        <dbReference type="EMBL" id="GFH00076.1"/>
    </source>
</evidence>
<reference evidence="1 2" key="1">
    <citation type="journal article" date="2019" name="Emerg. Microbes Infect.">
        <title>Comprehensive subspecies identification of 175 nontuberculous mycobacteria species based on 7547 genomic profiles.</title>
        <authorList>
            <person name="Matsumoto Y."/>
            <person name="Kinjo T."/>
            <person name="Motooka D."/>
            <person name="Nabeya D."/>
            <person name="Jung N."/>
            <person name="Uechi K."/>
            <person name="Horii T."/>
            <person name="Iida T."/>
            <person name="Fujita J."/>
            <person name="Nakamura S."/>
        </authorList>
    </citation>
    <scope>NUCLEOTIDE SEQUENCE [LARGE SCALE GENOMIC DNA]</scope>
    <source>
        <strain evidence="1 2">JCM 30996</strain>
    </source>
</reference>
<proteinExistence type="predicted"/>
<dbReference type="EMBL" id="BLLB01000002">
    <property type="protein sequence ID" value="GFH00076.1"/>
    <property type="molecule type" value="Genomic_DNA"/>
</dbReference>
<dbReference type="AlphaFoldDB" id="A0A7I9ZGV6"/>
<comment type="caution">
    <text evidence="1">The sequence shown here is derived from an EMBL/GenBank/DDBJ whole genome shotgun (WGS) entry which is preliminary data.</text>
</comment>
<organism evidence="1 2">
    <name type="scientific">Mycolicibacterium hippocampi</name>
    <dbReference type="NCBI Taxonomy" id="659824"/>
    <lineage>
        <taxon>Bacteria</taxon>
        <taxon>Bacillati</taxon>
        <taxon>Actinomycetota</taxon>
        <taxon>Actinomycetes</taxon>
        <taxon>Mycobacteriales</taxon>
        <taxon>Mycobacteriaceae</taxon>
        <taxon>Mycolicibacterium</taxon>
    </lineage>
</organism>
<accession>A0A7I9ZGV6</accession>
<protein>
    <submittedName>
        <fullName evidence="1">Uncharacterized protein</fullName>
    </submittedName>
</protein>